<organism evidence="1">
    <name type="scientific">marine sediment metagenome</name>
    <dbReference type="NCBI Taxonomy" id="412755"/>
    <lineage>
        <taxon>unclassified sequences</taxon>
        <taxon>metagenomes</taxon>
        <taxon>ecological metagenomes</taxon>
    </lineage>
</organism>
<dbReference type="Gene3D" id="2.60.120.10">
    <property type="entry name" value="Jelly Rolls"/>
    <property type="match status" value="1"/>
</dbReference>
<dbReference type="InterPro" id="IPR018490">
    <property type="entry name" value="cNMP-bd_dom_sf"/>
</dbReference>
<dbReference type="AlphaFoldDB" id="A0A0F9GK49"/>
<comment type="caution">
    <text evidence="1">The sequence shown here is derived from an EMBL/GenBank/DDBJ whole genome shotgun (WGS) entry which is preliminary data.</text>
</comment>
<name>A0A0F9GK49_9ZZZZ</name>
<dbReference type="InterPro" id="IPR014710">
    <property type="entry name" value="RmlC-like_jellyroll"/>
</dbReference>
<reference evidence="1" key="1">
    <citation type="journal article" date="2015" name="Nature">
        <title>Complex archaea that bridge the gap between prokaryotes and eukaryotes.</title>
        <authorList>
            <person name="Spang A."/>
            <person name="Saw J.H."/>
            <person name="Jorgensen S.L."/>
            <person name="Zaremba-Niedzwiedzka K."/>
            <person name="Martijn J."/>
            <person name="Lind A.E."/>
            <person name="van Eijk R."/>
            <person name="Schleper C."/>
            <person name="Guy L."/>
            <person name="Ettema T.J."/>
        </authorList>
    </citation>
    <scope>NUCLEOTIDE SEQUENCE</scope>
</reference>
<proteinExistence type="predicted"/>
<dbReference type="EMBL" id="LAZR01019895">
    <property type="protein sequence ID" value="KKL90861.1"/>
    <property type="molecule type" value="Genomic_DNA"/>
</dbReference>
<evidence type="ECO:0000313" key="1">
    <source>
        <dbReference type="EMBL" id="KKL90861.1"/>
    </source>
</evidence>
<protein>
    <submittedName>
        <fullName evidence="1">Uncharacterized protein</fullName>
    </submittedName>
</protein>
<gene>
    <name evidence="1" type="ORF">LCGC14_1900460</name>
</gene>
<dbReference type="SUPFAM" id="SSF51206">
    <property type="entry name" value="cAMP-binding domain-like"/>
    <property type="match status" value="1"/>
</dbReference>
<accession>A0A0F9GK49</accession>
<sequence>MKNIKELLSEHEFFKGLSDEQIEIIAGCGSNVHFKKGETLRLTVEGWFKTTEGVAKAAHLLIGHDPQNREYKQESIPENINAEIELANEENQTVSYQKTQMTFHVPFVLDL</sequence>